<proteinExistence type="inferred from homology"/>
<dbReference type="AlphaFoldDB" id="A0A1M5ECK2"/>
<protein>
    <submittedName>
        <fullName evidence="3">Prevent-host-death family protein</fullName>
    </submittedName>
</protein>
<gene>
    <name evidence="3" type="ORF">SAMN05443575_0852</name>
</gene>
<accession>A0A1M5ECK2</accession>
<dbReference type="Proteomes" id="UP000186132">
    <property type="component" value="Unassembled WGS sequence"/>
</dbReference>
<dbReference type="RefSeq" id="WP_073386277.1">
    <property type="nucleotide sequence ID" value="NZ_FQVU01000001.1"/>
</dbReference>
<reference evidence="4" key="1">
    <citation type="submission" date="2016-11" db="EMBL/GenBank/DDBJ databases">
        <authorList>
            <person name="Varghese N."/>
            <person name="Submissions S."/>
        </authorList>
    </citation>
    <scope>NUCLEOTIDE SEQUENCE [LARGE SCALE GENOMIC DNA]</scope>
    <source>
        <strain evidence="4">DSM 45627</strain>
    </source>
</reference>
<sequence length="88" mass="9337">MRTVTHREMRNSSGELLRAVAAGESVLVTNNGRVTAVLSPPGTIPLVDLAARGQARPPRAPRSDLAAVRRGSSARTTGELIADVRGHW</sequence>
<dbReference type="NCBIfam" id="TIGR01552">
    <property type="entry name" value="phd_fam"/>
    <property type="match status" value="1"/>
</dbReference>
<comment type="similarity">
    <text evidence="1">Belongs to the phD/YefM antitoxin family.</text>
</comment>
<evidence type="ECO:0000256" key="1">
    <source>
        <dbReference type="ARBA" id="ARBA00009981"/>
    </source>
</evidence>
<keyword evidence="4" id="KW-1185">Reference proteome</keyword>
<name>A0A1M5ECK2_9ACTN</name>
<organism evidence="3 4">
    <name type="scientific">Jatrophihabitans endophyticus</name>
    <dbReference type="NCBI Taxonomy" id="1206085"/>
    <lineage>
        <taxon>Bacteria</taxon>
        <taxon>Bacillati</taxon>
        <taxon>Actinomycetota</taxon>
        <taxon>Actinomycetes</taxon>
        <taxon>Jatrophihabitantales</taxon>
        <taxon>Jatrophihabitantaceae</taxon>
        <taxon>Jatrophihabitans</taxon>
    </lineage>
</organism>
<feature type="region of interest" description="Disordered" evidence="2">
    <location>
        <begin position="52"/>
        <end position="88"/>
    </location>
</feature>
<evidence type="ECO:0000313" key="4">
    <source>
        <dbReference type="Proteomes" id="UP000186132"/>
    </source>
</evidence>
<dbReference type="Gene3D" id="3.40.1620.10">
    <property type="entry name" value="YefM-like domain"/>
    <property type="match status" value="1"/>
</dbReference>
<dbReference type="OrthoDB" id="557859at2"/>
<evidence type="ECO:0000256" key="2">
    <source>
        <dbReference type="SAM" id="MobiDB-lite"/>
    </source>
</evidence>
<dbReference type="EMBL" id="FQVU01000001">
    <property type="protein sequence ID" value="SHF76916.1"/>
    <property type="molecule type" value="Genomic_DNA"/>
</dbReference>
<dbReference type="InterPro" id="IPR036165">
    <property type="entry name" value="YefM-like_sf"/>
</dbReference>
<evidence type="ECO:0000313" key="3">
    <source>
        <dbReference type="EMBL" id="SHF76916.1"/>
    </source>
</evidence>
<dbReference type="SUPFAM" id="SSF143120">
    <property type="entry name" value="YefM-like"/>
    <property type="match status" value="1"/>
</dbReference>
<dbReference type="STRING" id="1206085.SAMN05443575_0852"/>